<sequence>MKNVIFSSQKKVIKKTAQITLTALMLLSLPAFTDSHISKINTAEAETKLPFKEISNKETRELQEGAHTRGLYMEKQIRTIPIWWT</sequence>
<feature type="chain" id="PRO_5038465328" evidence="1">
    <location>
        <begin position="34"/>
        <end position="85"/>
    </location>
</feature>
<evidence type="ECO:0000256" key="1">
    <source>
        <dbReference type="SAM" id="SignalP"/>
    </source>
</evidence>
<protein>
    <submittedName>
        <fullName evidence="2">Uncharacterized protein</fullName>
    </submittedName>
</protein>
<dbReference type="AlphaFoldDB" id="A0A163R347"/>
<organism evidence="2 3">
    <name type="scientific">Fictibacillus phosphorivorans</name>
    <dbReference type="NCBI Taxonomy" id="1221500"/>
    <lineage>
        <taxon>Bacteria</taxon>
        <taxon>Bacillati</taxon>
        <taxon>Bacillota</taxon>
        <taxon>Bacilli</taxon>
        <taxon>Bacillales</taxon>
        <taxon>Fictibacillaceae</taxon>
        <taxon>Fictibacillus</taxon>
    </lineage>
</organism>
<evidence type="ECO:0000313" key="2">
    <source>
        <dbReference type="EMBL" id="KZE66116.1"/>
    </source>
</evidence>
<proteinExistence type="predicted"/>
<name>A0A163R347_9BACL</name>
<comment type="caution">
    <text evidence="2">The sequence shown here is derived from an EMBL/GenBank/DDBJ whole genome shotgun (WGS) entry which is preliminary data.</text>
</comment>
<reference evidence="3" key="1">
    <citation type="submission" date="2016-01" db="EMBL/GenBank/DDBJ databases">
        <title>Draft genome of Chromobacterium sp. F49.</title>
        <authorList>
            <person name="Hong K.W."/>
        </authorList>
    </citation>
    <scope>NUCLEOTIDE SEQUENCE [LARGE SCALE GENOMIC DNA]</scope>
    <source>
        <strain evidence="3">P7IIIA</strain>
    </source>
</reference>
<dbReference type="RefSeq" id="WP_066241481.1">
    <property type="nucleotide sequence ID" value="NZ_LRFC01000023.1"/>
</dbReference>
<keyword evidence="3" id="KW-1185">Reference proteome</keyword>
<dbReference type="Proteomes" id="UP000076567">
    <property type="component" value="Unassembled WGS sequence"/>
</dbReference>
<gene>
    <name evidence="2" type="ORF">AWM68_07000</name>
</gene>
<keyword evidence="1" id="KW-0732">Signal</keyword>
<feature type="signal peptide" evidence="1">
    <location>
        <begin position="1"/>
        <end position="33"/>
    </location>
</feature>
<dbReference type="EMBL" id="LRFC01000023">
    <property type="protein sequence ID" value="KZE66116.1"/>
    <property type="molecule type" value="Genomic_DNA"/>
</dbReference>
<evidence type="ECO:0000313" key="3">
    <source>
        <dbReference type="Proteomes" id="UP000076567"/>
    </source>
</evidence>
<accession>A0A163R347</accession>